<gene>
    <name evidence="16" type="ORF">SKP52_13060</name>
</gene>
<dbReference type="PANTHER" id="PTHR32552">
    <property type="entry name" value="FERRICHROME IRON RECEPTOR-RELATED"/>
    <property type="match status" value="1"/>
</dbReference>
<keyword evidence="2 11" id="KW-0813">Transport</keyword>
<dbReference type="GO" id="GO:0009279">
    <property type="term" value="C:cell outer membrane"/>
    <property type="evidence" value="ECO:0007669"/>
    <property type="project" value="UniProtKB-SubCell"/>
</dbReference>
<sequence>MYMNGTRRVFGLLASVGVASIAAPASAQDQAAIQDAVQDQSVQQDEAPQDYVSEPGIGDIVVTATKRSESINRVGLAIAAVSGDDLRAQGITNVADLTKVVPGLTFARSAFNTPVFTLRGVGYFDSALSGAPAVSVYMDQVPYSYTALTSLAVGLDVERVEVLKGPQGILFGQNSTGGAINYIANKPTDRLETGLDFEYGRFNQIEATAFISGPITNTLRGRVAVKAAYMDGWQQSYYARPGDTLGRRREYVGRILLDWQPTERLNVQFNANGWIDRGQPQAGQFIFFRPNLTSGPDGFGFTPPELIATPLAPNKARAADWTSVIADGSNQNITPRKRDTMWQSSLRADYNLSDDLTLTSITAYAQLKRNGIAGDDGVAINNYDIVANIGKIRDWSQELRLANDAANTIRFTVGGNYQNSKVVERNLLAYGASTASFGVRFSRAGDFSDQRVENWALFGNVDYDVTETLTLKAGARYTNSDRRFIGCTYDNNFDPVWGDDAQRVLFNGIIGALRSSAGLPAAPPLEPGACTLIHAPQTDAAGNPIITPDSYLPGLFDTHLREDNVSWKGGVDFKPSSDTLIYANVTKGYKSGGYPSISASTTNQVRPVTQESVLAYEIGFKQKLFDRTLNLTGAAFYYDYRGKQLKSGFAEPVFGTVFALTNIPKSTIKGAEATLAWQPVDGLNLNGSVTYLDGKIKRFTGINLFGDIGDFAGDMLPYTPKWNVAAGANYSRPLTSDLTLDLGASMAYNSRAQAVIGHDPVTLTVGRLKPFTTVDARIGLSSPDGQWSVQAWVKNLTNEFYWTNVALLYDTTVRYAAMPRTYGIRTSFRF</sequence>
<evidence type="ECO:0000256" key="5">
    <source>
        <dbReference type="ARBA" id="ARBA00022692"/>
    </source>
</evidence>
<dbReference type="EMBL" id="CP009122">
    <property type="protein sequence ID" value="AJA09500.1"/>
    <property type="molecule type" value="Genomic_DNA"/>
</dbReference>
<dbReference type="InterPro" id="IPR000531">
    <property type="entry name" value="Beta-barrel_TonB"/>
</dbReference>
<keyword evidence="4" id="KW-0410">Iron transport</keyword>
<dbReference type="HOGENOM" id="CLU_008287_15_0_5"/>
<keyword evidence="7" id="KW-0406">Ion transport</keyword>
<dbReference type="OrthoDB" id="7455607at2"/>
<evidence type="ECO:0000259" key="15">
    <source>
        <dbReference type="Pfam" id="PF07715"/>
    </source>
</evidence>
<evidence type="ECO:0000256" key="6">
    <source>
        <dbReference type="ARBA" id="ARBA00023004"/>
    </source>
</evidence>
<keyword evidence="17" id="KW-1185">Reference proteome</keyword>
<evidence type="ECO:0000256" key="7">
    <source>
        <dbReference type="ARBA" id="ARBA00023065"/>
    </source>
</evidence>
<evidence type="ECO:0000259" key="14">
    <source>
        <dbReference type="Pfam" id="PF00593"/>
    </source>
</evidence>
<protein>
    <submittedName>
        <fullName evidence="16">TonB-dependent receptor-like protein</fullName>
    </submittedName>
</protein>
<reference evidence="16 17" key="1">
    <citation type="journal article" date="2015" name="Int. J. Syst. Evol. Microbiol.">
        <title>Description of Sphingopyxis fribergensis sp. nov. - a soil bacterium with the ability to degrade styrene and phenylacetic acid.</title>
        <authorList>
            <person name="Oelschlagel M."/>
            <person name="Ruckert C."/>
            <person name="Kalinowski J."/>
            <person name="Schmidt G."/>
            <person name="Schlomann M."/>
            <person name="Tischler D."/>
        </authorList>
    </citation>
    <scope>NUCLEOTIDE SEQUENCE [LARGE SCALE GENOMIC DNA]</scope>
    <source>
        <strain evidence="16 17">Kp5.2</strain>
    </source>
</reference>
<dbReference type="STRING" id="1515612.SKP52_13060"/>
<dbReference type="GO" id="GO:0006826">
    <property type="term" value="P:iron ion transport"/>
    <property type="evidence" value="ECO:0007669"/>
    <property type="project" value="UniProtKB-KW"/>
</dbReference>
<keyword evidence="5 11" id="KW-0812">Transmembrane</keyword>
<dbReference type="Pfam" id="PF07715">
    <property type="entry name" value="Plug"/>
    <property type="match status" value="1"/>
</dbReference>
<feature type="domain" description="TonB-dependent receptor plug" evidence="15">
    <location>
        <begin position="75"/>
        <end position="179"/>
    </location>
</feature>
<evidence type="ECO:0000256" key="2">
    <source>
        <dbReference type="ARBA" id="ARBA00022448"/>
    </source>
</evidence>
<evidence type="ECO:0000256" key="10">
    <source>
        <dbReference type="ARBA" id="ARBA00023237"/>
    </source>
</evidence>
<dbReference type="Proteomes" id="UP000030907">
    <property type="component" value="Chromosome"/>
</dbReference>
<keyword evidence="6" id="KW-0408">Iron</keyword>
<feature type="signal peptide" evidence="13">
    <location>
        <begin position="1"/>
        <end position="27"/>
    </location>
</feature>
<dbReference type="RefSeq" id="WP_039575261.1">
    <property type="nucleotide sequence ID" value="NZ_CP009122.1"/>
</dbReference>
<evidence type="ECO:0000256" key="11">
    <source>
        <dbReference type="PROSITE-ProRule" id="PRU01360"/>
    </source>
</evidence>
<keyword evidence="16" id="KW-0675">Receptor</keyword>
<dbReference type="Pfam" id="PF00593">
    <property type="entry name" value="TonB_dep_Rec_b-barrel"/>
    <property type="match status" value="1"/>
</dbReference>
<dbReference type="KEGG" id="sphk:SKP52_13060"/>
<evidence type="ECO:0000256" key="13">
    <source>
        <dbReference type="SAM" id="SignalP"/>
    </source>
</evidence>
<dbReference type="Gene3D" id="2.40.170.20">
    <property type="entry name" value="TonB-dependent receptor, beta-barrel domain"/>
    <property type="match status" value="2"/>
</dbReference>
<dbReference type="SUPFAM" id="SSF56935">
    <property type="entry name" value="Porins"/>
    <property type="match status" value="1"/>
</dbReference>
<dbReference type="AlphaFoldDB" id="A0A0A7PHL8"/>
<keyword evidence="9 11" id="KW-0472">Membrane</keyword>
<evidence type="ECO:0000256" key="12">
    <source>
        <dbReference type="RuleBase" id="RU003357"/>
    </source>
</evidence>
<dbReference type="InterPro" id="IPR039426">
    <property type="entry name" value="TonB-dep_rcpt-like"/>
</dbReference>
<evidence type="ECO:0000256" key="1">
    <source>
        <dbReference type="ARBA" id="ARBA00004571"/>
    </source>
</evidence>
<feature type="chain" id="PRO_5002042482" evidence="13">
    <location>
        <begin position="28"/>
        <end position="830"/>
    </location>
</feature>
<dbReference type="PANTHER" id="PTHR32552:SF81">
    <property type="entry name" value="TONB-DEPENDENT OUTER MEMBRANE RECEPTOR"/>
    <property type="match status" value="1"/>
</dbReference>
<proteinExistence type="inferred from homology"/>
<keyword evidence="8 12" id="KW-0798">TonB box</keyword>
<comment type="subcellular location">
    <subcellularLocation>
        <location evidence="1 11">Cell outer membrane</location>
        <topology evidence="1 11">Multi-pass membrane protein</topology>
    </subcellularLocation>
</comment>
<keyword evidence="10 11" id="KW-0998">Cell outer membrane</keyword>
<evidence type="ECO:0000256" key="4">
    <source>
        <dbReference type="ARBA" id="ARBA00022496"/>
    </source>
</evidence>
<evidence type="ECO:0000256" key="8">
    <source>
        <dbReference type="ARBA" id="ARBA00023077"/>
    </source>
</evidence>
<dbReference type="InterPro" id="IPR012910">
    <property type="entry name" value="Plug_dom"/>
</dbReference>
<evidence type="ECO:0000256" key="9">
    <source>
        <dbReference type="ARBA" id="ARBA00023136"/>
    </source>
</evidence>
<keyword evidence="13" id="KW-0732">Signal</keyword>
<evidence type="ECO:0000313" key="16">
    <source>
        <dbReference type="EMBL" id="AJA09500.1"/>
    </source>
</evidence>
<accession>A0A0A7PHL8</accession>
<evidence type="ECO:0000313" key="17">
    <source>
        <dbReference type="Proteomes" id="UP000030907"/>
    </source>
</evidence>
<organism evidence="16 17">
    <name type="scientific">Sphingopyxis fribergensis</name>
    <dbReference type="NCBI Taxonomy" id="1515612"/>
    <lineage>
        <taxon>Bacteria</taxon>
        <taxon>Pseudomonadati</taxon>
        <taxon>Pseudomonadota</taxon>
        <taxon>Alphaproteobacteria</taxon>
        <taxon>Sphingomonadales</taxon>
        <taxon>Sphingomonadaceae</taxon>
        <taxon>Sphingopyxis</taxon>
    </lineage>
</organism>
<dbReference type="InterPro" id="IPR036942">
    <property type="entry name" value="Beta-barrel_TonB_sf"/>
</dbReference>
<dbReference type="PROSITE" id="PS52016">
    <property type="entry name" value="TONB_DEPENDENT_REC_3"/>
    <property type="match status" value="1"/>
</dbReference>
<evidence type="ECO:0000256" key="3">
    <source>
        <dbReference type="ARBA" id="ARBA00022452"/>
    </source>
</evidence>
<keyword evidence="3 11" id="KW-1134">Transmembrane beta strand</keyword>
<name>A0A0A7PHL8_9SPHN</name>
<comment type="similarity">
    <text evidence="11 12">Belongs to the TonB-dependent receptor family.</text>
</comment>
<feature type="domain" description="TonB-dependent receptor-like beta-barrel" evidence="14">
    <location>
        <begin position="293"/>
        <end position="796"/>
    </location>
</feature>